<organism evidence="7 8">
    <name type="scientific">Desulfuromonas acetoxidans (strain DSM 684 / 11070)</name>
    <dbReference type="NCBI Taxonomy" id="281689"/>
    <lineage>
        <taxon>Bacteria</taxon>
        <taxon>Pseudomonadati</taxon>
        <taxon>Thermodesulfobacteriota</taxon>
        <taxon>Desulfuromonadia</taxon>
        <taxon>Desulfuromonadales</taxon>
        <taxon>Desulfuromonadaceae</taxon>
        <taxon>Desulfuromonas</taxon>
    </lineage>
</organism>
<feature type="chain" id="PRO_5007923086" evidence="4">
    <location>
        <begin position="23"/>
        <end position="387"/>
    </location>
</feature>
<dbReference type="InterPro" id="IPR046357">
    <property type="entry name" value="PPIase_dom_sf"/>
</dbReference>
<comment type="caution">
    <text evidence="7">The sequence shown here is derived from an EMBL/GenBank/DDBJ whole genome shotgun (WGS) entry which is preliminary data.</text>
</comment>
<dbReference type="Pfam" id="PF13432">
    <property type="entry name" value="TPR_16"/>
    <property type="match status" value="2"/>
</dbReference>
<evidence type="ECO:0000256" key="2">
    <source>
        <dbReference type="PROSITE-ProRule" id="PRU00339"/>
    </source>
</evidence>
<evidence type="ECO:0000256" key="4">
    <source>
        <dbReference type="SAM" id="SignalP"/>
    </source>
</evidence>
<feature type="signal peptide" evidence="4">
    <location>
        <begin position="1"/>
        <end position="22"/>
    </location>
</feature>
<feature type="domain" description="SPOR" evidence="6">
    <location>
        <begin position="306"/>
        <end position="384"/>
    </location>
</feature>
<dbReference type="OrthoDB" id="5503541at2"/>
<dbReference type="AlphaFoldDB" id="Q1K0Z4"/>
<evidence type="ECO:0000313" key="8">
    <source>
        <dbReference type="Proteomes" id="UP000005695"/>
    </source>
</evidence>
<dbReference type="GO" id="GO:0003755">
    <property type="term" value="F:peptidyl-prolyl cis-trans isomerase activity"/>
    <property type="evidence" value="ECO:0007669"/>
    <property type="project" value="UniProtKB-KW"/>
</dbReference>
<dbReference type="SUPFAM" id="SSF48452">
    <property type="entry name" value="TPR-like"/>
    <property type="match status" value="1"/>
</dbReference>
<proteinExistence type="predicted"/>
<keyword evidence="4" id="KW-0732">Signal</keyword>
<feature type="repeat" description="TPR" evidence="2">
    <location>
        <begin position="97"/>
        <end position="130"/>
    </location>
</feature>
<feature type="region of interest" description="Disordered" evidence="3">
    <location>
        <begin position="282"/>
        <end position="307"/>
    </location>
</feature>
<dbReference type="SUPFAM" id="SSF54534">
    <property type="entry name" value="FKBP-like"/>
    <property type="match status" value="1"/>
</dbReference>
<dbReference type="PROSITE" id="PS51724">
    <property type="entry name" value="SPOR"/>
    <property type="match status" value="1"/>
</dbReference>
<feature type="domain" description="PpiC" evidence="5">
    <location>
        <begin position="187"/>
        <end position="276"/>
    </location>
</feature>
<gene>
    <name evidence="7" type="ORF">Dace_1678</name>
</gene>
<dbReference type="Gene3D" id="3.30.70.1070">
    <property type="entry name" value="Sporulation related repeat"/>
    <property type="match status" value="1"/>
</dbReference>
<evidence type="ECO:0000256" key="1">
    <source>
        <dbReference type="PROSITE-ProRule" id="PRU00278"/>
    </source>
</evidence>
<evidence type="ECO:0000313" key="7">
    <source>
        <dbReference type="EMBL" id="EAT16214.1"/>
    </source>
</evidence>
<keyword evidence="2" id="KW-0802">TPR repeat</keyword>
<name>Q1K0Z4_DESA6</name>
<accession>Q1K0Z4</accession>
<dbReference type="PROSITE" id="PS50198">
    <property type="entry name" value="PPIC_PPIASE_2"/>
    <property type="match status" value="1"/>
</dbReference>
<dbReference type="InterPro" id="IPR011990">
    <property type="entry name" value="TPR-like_helical_dom_sf"/>
</dbReference>
<dbReference type="Gene3D" id="3.10.50.40">
    <property type="match status" value="1"/>
</dbReference>
<evidence type="ECO:0000256" key="3">
    <source>
        <dbReference type="SAM" id="MobiDB-lite"/>
    </source>
</evidence>
<reference evidence="7" key="2">
    <citation type="submission" date="2006-05" db="EMBL/GenBank/DDBJ databases">
        <title>Sequencing of the draft genome and assembly of Desulfuromonas acetoxidans DSM 684.</title>
        <authorList>
            <consortium name="US DOE Joint Genome Institute (JGI-PGF)"/>
            <person name="Copeland A."/>
            <person name="Lucas S."/>
            <person name="Lapidus A."/>
            <person name="Barry K."/>
            <person name="Detter J.C."/>
            <person name="Glavina del Rio T."/>
            <person name="Hammon N."/>
            <person name="Israni S."/>
            <person name="Dalin E."/>
            <person name="Tice H."/>
            <person name="Bruce D."/>
            <person name="Pitluck S."/>
            <person name="Richardson P."/>
        </authorList>
    </citation>
    <scope>NUCLEOTIDE SEQUENCE [LARGE SCALE GENOMIC DNA]</scope>
    <source>
        <strain evidence="7">DSM 684</strain>
    </source>
</reference>
<dbReference type="Proteomes" id="UP000005695">
    <property type="component" value="Unassembled WGS sequence"/>
</dbReference>
<protein>
    <submittedName>
        <fullName evidence="7">Sporulation related</fullName>
    </submittedName>
</protein>
<keyword evidence="8" id="KW-1185">Reference proteome</keyword>
<reference evidence="7" key="1">
    <citation type="submission" date="2006-05" db="EMBL/GenBank/DDBJ databases">
        <title>Annotation of the draft genome assembly of Desulfuromonas acetoxidans DSM 684.</title>
        <authorList>
            <consortium name="US DOE Joint Genome Institute (JGI-ORNL)"/>
            <person name="Larimer F."/>
            <person name="Land M."/>
            <person name="Hauser L."/>
        </authorList>
    </citation>
    <scope>NUCLEOTIDE SEQUENCE [LARGE SCALE GENOMIC DNA]</scope>
    <source>
        <strain evidence="7">DSM 684</strain>
    </source>
</reference>
<dbReference type="InterPro" id="IPR007730">
    <property type="entry name" value="SPOR-like_dom"/>
</dbReference>
<dbReference type="InterPro" id="IPR019734">
    <property type="entry name" value="TPR_rpt"/>
</dbReference>
<dbReference type="PROSITE" id="PS50005">
    <property type="entry name" value="TPR"/>
    <property type="match status" value="1"/>
</dbReference>
<dbReference type="InterPro" id="IPR036680">
    <property type="entry name" value="SPOR-like_sf"/>
</dbReference>
<dbReference type="RefSeq" id="WP_005999435.1">
    <property type="nucleotide sequence ID" value="NZ_AAEW02000006.1"/>
</dbReference>
<dbReference type="GO" id="GO:0042834">
    <property type="term" value="F:peptidoglycan binding"/>
    <property type="evidence" value="ECO:0007669"/>
    <property type="project" value="InterPro"/>
</dbReference>
<dbReference type="EMBL" id="AAEW02000006">
    <property type="protein sequence ID" value="EAT16214.1"/>
    <property type="molecule type" value="Genomic_DNA"/>
</dbReference>
<dbReference type="InterPro" id="IPR000297">
    <property type="entry name" value="PPIase_PpiC"/>
</dbReference>
<evidence type="ECO:0000259" key="6">
    <source>
        <dbReference type="PROSITE" id="PS51724"/>
    </source>
</evidence>
<keyword evidence="1" id="KW-0697">Rotamase</keyword>
<keyword evidence="1" id="KW-0413">Isomerase</keyword>
<sequence length="387" mass="44320">MNLFKQCLCCCFVLTCLTSAFAEEPIRVSDVHRQLAERHLEAGHPFWAVRSYRLALESGSDDPNIHRNLSQVLYDLGFVDQAIEELQLAIDKAPEEDFLHMEMGVFYLAAGRLPLAHQEFTRVLELNPGFSYGYYYLGEVLFRLGEYNLSSMALVIAEKLGLPGFDLERKLTDLGWVLPEKPWHCEPHIYHLRRITLPTLTQARQVMQRLEDGELFEELAREFSTGSEAQSGGYVGGISLTSMPENFSRELAGRPCYSPAILLESSDGYHIVQRIAPFNGDGWQKNAEKQKSQRRAQMDRHATQDQQQPKRYVLLSGVFRNHDYADQRVARLLKLGMKSYLQTRGSAEHRRYEVIVGQFDDYAEAELAGKTIKKSGLEYYIRKNQAE</sequence>
<dbReference type="Pfam" id="PF05036">
    <property type="entry name" value="SPOR"/>
    <property type="match status" value="1"/>
</dbReference>
<dbReference type="Pfam" id="PF00639">
    <property type="entry name" value="Rotamase"/>
    <property type="match status" value="1"/>
</dbReference>
<dbReference type="SUPFAM" id="SSF110997">
    <property type="entry name" value="Sporulation related repeat"/>
    <property type="match status" value="1"/>
</dbReference>
<evidence type="ECO:0000259" key="5">
    <source>
        <dbReference type="PROSITE" id="PS50198"/>
    </source>
</evidence>
<feature type="compositionally biased region" description="Basic and acidic residues" evidence="3">
    <location>
        <begin position="286"/>
        <end position="303"/>
    </location>
</feature>
<dbReference type="Gene3D" id="1.25.40.10">
    <property type="entry name" value="Tetratricopeptide repeat domain"/>
    <property type="match status" value="1"/>
</dbReference>